<dbReference type="Proteomes" id="UP000325055">
    <property type="component" value="Unassembled WGS sequence"/>
</dbReference>
<dbReference type="InterPro" id="IPR051801">
    <property type="entry name" value="GH28_Enzymes"/>
</dbReference>
<dbReference type="InterPro" id="IPR000743">
    <property type="entry name" value="Glyco_hydro_28"/>
</dbReference>
<reference evidence="5 6" key="1">
    <citation type="journal article" date="2019" name="Nat. Med.">
        <title>A library of human gut bacterial isolates paired with longitudinal multiomics data enables mechanistic microbiome research.</title>
        <authorList>
            <person name="Poyet M."/>
            <person name="Groussin M."/>
            <person name="Gibbons S.M."/>
            <person name="Avila-Pacheco J."/>
            <person name="Jiang X."/>
            <person name="Kearney S.M."/>
            <person name="Perrotta A.R."/>
            <person name="Berdy B."/>
            <person name="Zhao S."/>
            <person name="Lieberman T.D."/>
            <person name="Swanson P.K."/>
            <person name="Smith M."/>
            <person name="Roesemann S."/>
            <person name="Alexander J.E."/>
            <person name="Rich S.A."/>
            <person name="Livny J."/>
            <person name="Vlamakis H."/>
            <person name="Clish C."/>
            <person name="Bullock K."/>
            <person name="Deik A."/>
            <person name="Scott J."/>
            <person name="Pierce K.A."/>
            <person name="Xavier R.J."/>
            <person name="Alm E.J."/>
        </authorList>
    </citation>
    <scope>NUCLEOTIDE SEQUENCE [LARGE SCALE GENOMIC DNA]</scope>
    <source>
        <strain evidence="5 6">BIOML-A7</strain>
    </source>
</reference>
<dbReference type="SMART" id="SM00710">
    <property type="entry name" value="PbH1"/>
    <property type="match status" value="10"/>
</dbReference>
<evidence type="ECO:0000256" key="1">
    <source>
        <dbReference type="ARBA" id="ARBA00008834"/>
    </source>
</evidence>
<comment type="similarity">
    <text evidence="1 4">Belongs to the glycosyl hydrolase 28 family.</text>
</comment>
<dbReference type="EMBL" id="VVYW01000001">
    <property type="protein sequence ID" value="KAA5411205.1"/>
    <property type="molecule type" value="Genomic_DNA"/>
</dbReference>
<evidence type="ECO:0000313" key="6">
    <source>
        <dbReference type="Proteomes" id="UP000325055"/>
    </source>
</evidence>
<keyword evidence="3 4" id="KW-0326">Glycosidase</keyword>
<evidence type="ECO:0000256" key="3">
    <source>
        <dbReference type="ARBA" id="ARBA00023295"/>
    </source>
</evidence>
<dbReference type="InterPro" id="IPR012334">
    <property type="entry name" value="Pectin_lyas_fold"/>
</dbReference>
<dbReference type="GO" id="GO:0005975">
    <property type="term" value="P:carbohydrate metabolic process"/>
    <property type="evidence" value="ECO:0007669"/>
    <property type="project" value="InterPro"/>
</dbReference>
<dbReference type="InterPro" id="IPR006626">
    <property type="entry name" value="PbH1"/>
</dbReference>
<gene>
    <name evidence="5" type="ORF">F2Y86_00305</name>
</gene>
<evidence type="ECO:0000313" key="5">
    <source>
        <dbReference type="EMBL" id="KAA5411205.1"/>
    </source>
</evidence>
<dbReference type="GO" id="GO:0004650">
    <property type="term" value="F:polygalacturonase activity"/>
    <property type="evidence" value="ECO:0007669"/>
    <property type="project" value="InterPro"/>
</dbReference>
<proteinExistence type="inferred from homology"/>
<name>A0A5M6AEM6_9BACE</name>
<keyword evidence="2 4" id="KW-0378">Hydrolase</keyword>
<dbReference type="SUPFAM" id="SSF51126">
    <property type="entry name" value="Pectin lyase-like"/>
    <property type="match status" value="2"/>
</dbReference>
<dbReference type="Gene3D" id="2.160.20.10">
    <property type="entry name" value="Single-stranded right-handed beta-helix, Pectin lyase-like"/>
    <property type="match status" value="2"/>
</dbReference>
<comment type="caution">
    <text evidence="5">The sequence shown here is derived from an EMBL/GenBank/DDBJ whole genome shotgun (WGS) entry which is preliminary data.</text>
</comment>
<dbReference type="AlphaFoldDB" id="A0A5M6AEM6"/>
<evidence type="ECO:0000256" key="2">
    <source>
        <dbReference type="ARBA" id="ARBA00022801"/>
    </source>
</evidence>
<accession>A0A5M6AEM6</accession>
<dbReference type="Pfam" id="PF00295">
    <property type="entry name" value="Glyco_hydro_28"/>
    <property type="match status" value="2"/>
</dbReference>
<dbReference type="PANTHER" id="PTHR31339:SF9">
    <property type="entry name" value="PLASMIN AND FIBRONECTIN-BINDING PROTEIN A"/>
    <property type="match status" value="1"/>
</dbReference>
<protein>
    <submittedName>
        <fullName evidence="5">Glycoside hydrolase family 28 protein</fullName>
    </submittedName>
</protein>
<sequence length="975" mass="109771">MKRFILYILCWMGWFVLSAGNDYSRFLHHLPFDMPQLQLPDIPGNRISLTEYGGVGDGITLNTECFREAIEHLSAKGGGTLVVPTGIWLTGPIRLKSHIELHLEKNALLIFTSDFWSYPSRSTFFTEVFYRQLQSPISAYNESDIAITGEGVIDGSGQDWRPVRKNKVTVDEWEHLQRKSGVLNDAGTIWYPMADDVQRYARREENIIHKYNTPDEWVRLKDYVRPELMHLYHCERVLLQGVTFQNSPFWNLHPELCKHLIVDGVCVRNPWNSQNGDGLDIESCQNVLVVQSTFDVGDDAVCIKSGRNEAGRLRGMPAKNVVVEDCTVFHGHGGFVVGSEMSGGVHSILVRNCKFLNTDTGLRFKSNRQRGGHVSDIYIQNVYMCGIAAEPILFDMYYQGKSAVEAMEDALKGSMETIPPVTEKTPKFDHIHISDVHCYQAGRALLFDGLPEQNISDITLRNVTIHAVEGGVFSECTAVRMEGVTIQTNDSVPLKVYNSKRLTGNRVICNGDRIAKNIWVKGNRNEGVTINDIALCERESDLWKYCGQVAGFIQTTSFRNQDYVISHYGAQKNQNITESLKAAIQACHTDGGGRVVIPKGEYYTAAIHLLSNVNLHLEKGAVLRFLTSPEDYLPVVVSRWEGVDCRTLSPLIYANGQTNVAITGAGTLDGQASRDNWWSWKGRKSSSEQNTEAKVGKDKLLWMEQNRISLDERIFSVNDKLRPPFIQFYRCNRVLVEGVTIIRSPFWMLHPLLSKNVIVRGVKFDSHGPNNDGCDPESCENVLIESCDFNNGDDCVAIKSGKNNDGRTWNLPSRNIIVRNCIMRDGHAGVAVGSEISGSCYDVWVRDCVMDSPSMDRPLRIKSNALRGGVVDGFYARDIRIGECKQAVLRLELQYERVQSGPYNPVFRNIYLENVTCKKSSYGILIEGFEDRISIFNVRLKNCRLKGIQTPELNKIVGAEKVEFVNTTFNNKSIE</sequence>
<organism evidence="5 6">
    <name type="scientific">Bacteroides cellulosilyticus</name>
    <dbReference type="NCBI Taxonomy" id="246787"/>
    <lineage>
        <taxon>Bacteria</taxon>
        <taxon>Pseudomonadati</taxon>
        <taxon>Bacteroidota</taxon>
        <taxon>Bacteroidia</taxon>
        <taxon>Bacteroidales</taxon>
        <taxon>Bacteroidaceae</taxon>
        <taxon>Bacteroides</taxon>
    </lineage>
</organism>
<dbReference type="PANTHER" id="PTHR31339">
    <property type="entry name" value="PECTIN LYASE-RELATED"/>
    <property type="match status" value="1"/>
</dbReference>
<dbReference type="PROSITE" id="PS00502">
    <property type="entry name" value="POLYGALACTURONASE"/>
    <property type="match status" value="1"/>
</dbReference>
<dbReference type="InterPro" id="IPR011050">
    <property type="entry name" value="Pectin_lyase_fold/virulence"/>
</dbReference>
<dbReference type="RefSeq" id="WP_081450815.1">
    <property type="nucleotide sequence ID" value="NZ_JAFEKG010000003.1"/>
</dbReference>
<evidence type="ECO:0000256" key="4">
    <source>
        <dbReference type="RuleBase" id="RU361169"/>
    </source>
</evidence>